<keyword evidence="2" id="KW-1185">Reference proteome</keyword>
<dbReference type="HOGENOM" id="CLU_3399654_0_0_1"/>
<reference evidence="1 2" key="1">
    <citation type="journal article" date="2012" name="PLoS Pathog.">
        <title>The genome of the obligate intracellular parasite Trachipleistophora hominis: new insights into microsporidian genome dynamics and reductive evolution.</title>
        <authorList>
            <person name="Heinz E."/>
            <person name="Williams T.A."/>
            <person name="Nakjang S."/>
            <person name="Noel C.J."/>
            <person name="Swan D.C."/>
            <person name="Goldberg A.V."/>
            <person name="Harris S.R."/>
            <person name="Weinmaier T."/>
            <person name="Markert S."/>
            <person name="Becher D."/>
            <person name="Bernhardt J."/>
            <person name="Dagan T."/>
            <person name="Hacker C."/>
            <person name="Lucocq J.M."/>
            <person name="Schweder T."/>
            <person name="Rattei T."/>
            <person name="Hall N."/>
            <person name="Hirt R.P."/>
            <person name="Embley T.M."/>
        </authorList>
    </citation>
    <scope>NUCLEOTIDE SEQUENCE [LARGE SCALE GENOMIC DNA]</scope>
</reference>
<dbReference type="AlphaFoldDB" id="L7JXR6"/>
<proteinExistence type="predicted"/>
<organism evidence="1 2">
    <name type="scientific">Trachipleistophora hominis</name>
    <name type="common">Microsporidian parasite</name>
    <dbReference type="NCBI Taxonomy" id="72359"/>
    <lineage>
        <taxon>Eukaryota</taxon>
        <taxon>Fungi</taxon>
        <taxon>Fungi incertae sedis</taxon>
        <taxon>Microsporidia</taxon>
        <taxon>Pleistophoridae</taxon>
        <taxon>Trachipleistophora</taxon>
    </lineage>
</organism>
<protein>
    <submittedName>
        <fullName evidence="1">Uncharacterized protein</fullName>
    </submittedName>
</protein>
<dbReference type="InParanoid" id="L7JXR6"/>
<sequence>MRRKEMKVGTFLMMDGERVDNGCTTDEQNVG</sequence>
<name>L7JXR6_TRAHO</name>
<dbReference type="EMBL" id="JH993917">
    <property type="protein sequence ID" value="ELQ75846.1"/>
    <property type="molecule type" value="Genomic_DNA"/>
</dbReference>
<evidence type="ECO:0000313" key="2">
    <source>
        <dbReference type="Proteomes" id="UP000011185"/>
    </source>
</evidence>
<accession>L7JXR6</accession>
<dbReference type="VEuPathDB" id="MicrosporidiaDB:THOM_1198"/>
<dbReference type="Proteomes" id="UP000011185">
    <property type="component" value="Unassembled WGS sequence"/>
</dbReference>
<gene>
    <name evidence="1" type="ORF">THOM_1198</name>
</gene>
<evidence type="ECO:0000313" key="1">
    <source>
        <dbReference type="EMBL" id="ELQ75846.1"/>
    </source>
</evidence>